<evidence type="ECO:0000259" key="6">
    <source>
        <dbReference type="Pfam" id="PF01490"/>
    </source>
</evidence>
<feature type="transmembrane region" description="Helical" evidence="5">
    <location>
        <begin position="435"/>
        <end position="459"/>
    </location>
</feature>
<feature type="transmembrane region" description="Helical" evidence="5">
    <location>
        <begin position="113"/>
        <end position="130"/>
    </location>
</feature>
<feature type="transmembrane region" description="Helical" evidence="5">
    <location>
        <begin position="12"/>
        <end position="32"/>
    </location>
</feature>
<feature type="transmembrane region" description="Helical" evidence="5">
    <location>
        <begin position="70"/>
        <end position="93"/>
    </location>
</feature>
<dbReference type="GO" id="GO:0015179">
    <property type="term" value="F:L-amino acid transmembrane transporter activity"/>
    <property type="evidence" value="ECO:0007669"/>
    <property type="project" value="TreeGrafter"/>
</dbReference>
<feature type="domain" description="Amino acid transporter transmembrane" evidence="6">
    <location>
        <begin position="1"/>
        <end position="369"/>
    </location>
</feature>
<keyword evidence="4 5" id="KW-0472">Membrane</keyword>
<feature type="transmembrane region" description="Helical" evidence="5">
    <location>
        <begin position="570"/>
        <end position="587"/>
    </location>
</feature>
<proteinExistence type="predicted"/>
<name>A0A9P0FAI7_BRAAE</name>
<evidence type="ECO:0000256" key="1">
    <source>
        <dbReference type="ARBA" id="ARBA00004141"/>
    </source>
</evidence>
<keyword evidence="2 5" id="KW-0812">Transmembrane</keyword>
<gene>
    <name evidence="7" type="ORF">MELIAE_LOCUS296</name>
</gene>
<feature type="transmembrane region" description="Helical" evidence="5">
    <location>
        <begin position="353"/>
        <end position="370"/>
    </location>
</feature>
<dbReference type="PANTHER" id="PTHR22950:SF340">
    <property type="entry name" value="AMINO ACID TRANSPORTER TRANSMEMBRANE DOMAIN-CONTAINING PROTEIN-RELATED"/>
    <property type="match status" value="1"/>
</dbReference>
<evidence type="ECO:0000256" key="2">
    <source>
        <dbReference type="ARBA" id="ARBA00022692"/>
    </source>
</evidence>
<evidence type="ECO:0000256" key="3">
    <source>
        <dbReference type="ARBA" id="ARBA00022989"/>
    </source>
</evidence>
<dbReference type="GO" id="GO:0005774">
    <property type="term" value="C:vacuolar membrane"/>
    <property type="evidence" value="ECO:0007669"/>
    <property type="project" value="TreeGrafter"/>
</dbReference>
<feature type="transmembrane region" description="Helical" evidence="5">
    <location>
        <begin position="142"/>
        <end position="160"/>
    </location>
</feature>
<dbReference type="EMBL" id="OV121132">
    <property type="protein sequence ID" value="CAH0546043.1"/>
    <property type="molecule type" value="Genomic_DNA"/>
</dbReference>
<organism evidence="7 8">
    <name type="scientific">Brassicogethes aeneus</name>
    <name type="common">Rape pollen beetle</name>
    <name type="synonym">Meligethes aeneus</name>
    <dbReference type="NCBI Taxonomy" id="1431903"/>
    <lineage>
        <taxon>Eukaryota</taxon>
        <taxon>Metazoa</taxon>
        <taxon>Ecdysozoa</taxon>
        <taxon>Arthropoda</taxon>
        <taxon>Hexapoda</taxon>
        <taxon>Insecta</taxon>
        <taxon>Pterygota</taxon>
        <taxon>Neoptera</taxon>
        <taxon>Endopterygota</taxon>
        <taxon>Coleoptera</taxon>
        <taxon>Polyphaga</taxon>
        <taxon>Cucujiformia</taxon>
        <taxon>Nitidulidae</taxon>
        <taxon>Meligethinae</taxon>
        <taxon>Brassicogethes</taxon>
    </lineage>
</organism>
<feature type="transmembrane region" description="Helical" evidence="5">
    <location>
        <begin position="637"/>
        <end position="656"/>
    </location>
</feature>
<dbReference type="AlphaFoldDB" id="A0A9P0FAI7"/>
<keyword evidence="8" id="KW-1185">Reference proteome</keyword>
<protein>
    <recommendedName>
        <fullName evidence="6">Amino acid transporter transmembrane domain-containing protein</fullName>
    </recommendedName>
</protein>
<feature type="domain" description="Amino acid transporter transmembrane" evidence="6">
    <location>
        <begin position="409"/>
        <end position="680"/>
    </location>
</feature>
<dbReference type="InterPro" id="IPR013057">
    <property type="entry name" value="AA_transpt_TM"/>
</dbReference>
<feature type="transmembrane region" description="Helical" evidence="5">
    <location>
        <begin position="295"/>
        <end position="314"/>
    </location>
</feature>
<feature type="transmembrane region" description="Helical" evidence="5">
    <location>
        <begin position="255"/>
        <end position="275"/>
    </location>
</feature>
<sequence>MPEAFKRSGMSCGIVSTLLIGILTAYVINILIKSQYVMCKRLKVGLLTYPESLKVACESGPKCFHNFAPYAPLVVNLFLVIYQLGICCVYVVFCSANVKSVADYYMDEEKRIPLIYFMFMWFLPFFGIMCVRNLKLLAPFSWVANIITLVTFGVVCYYVFPGLPEFTKYPHFGKIEDYPLYFGTTLFALQAIGVVIAVENNMATPKKFLGPFGVLNIGMGIVTVIYVGMGMMGYWQYGEDIKGSITLAQTINCMYAVAIFISYGLQGYVPVQILWTNYILPKLENSKHKLGWEYLLRFGCVVLTYIVAIAIPVLNIVISLVGVFCLPPLGIMFPAMLEICVKYPDFGPLRLRLVKNILLIILSIVAFLAGHEQKMTGSITTPIYTGKSRNPPSKTNIFIGKRNCIFFSNAESLIHLLKGCIGTGIWAMPEAFKRSGMSCGIVSTFLIGMLTAYVINILIKSQYALCKRLKVGLLTYPESMRVACEVGPKCFHNFAPYAPLMVDIFLIIYQLGTCCVYVVFCSANVKSVADYYMAEEKRIPLEYYMLMWFLPFFGILCVRNLKLLAPFSWVANLITLVTFGVVCYYVFPGLPEFTKYPHFGKIEDYPLYIGSTLFALQAIGVIIAVENNMKSPKKFLGYFGVLNIGIGIVTVIYVGMGMMGYWQYGDAIKASVTLNFPTNEM</sequence>
<dbReference type="Pfam" id="PF01490">
    <property type="entry name" value="Aa_trans"/>
    <property type="match status" value="2"/>
</dbReference>
<dbReference type="PANTHER" id="PTHR22950">
    <property type="entry name" value="AMINO ACID TRANSPORTER"/>
    <property type="match status" value="1"/>
</dbReference>
<evidence type="ECO:0000256" key="5">
    <source>
        <dbReference type="SAM" id="Phobius"/>
    </source>
</evidence>
<reference evidence="7" key="1">
    <citation type="submission" date="2021-12" db="EMBL/GenBank/DDBJ databases">
        <authorList>
            <person name="King R."/>
        </authorList>
    </citation>
    <scope>NUCLEOTIDE SEQUENCE</scope>
</reference>
<dbReference type="Proteomes" id="UP001154078">
    <property type="component" value="Chromosome 1"/>
</dbReference>
<feature type="transmembrane region" description="Helical" evidence="5">
    <location>
        <begin position="180"/>
        <end position="198"/>
    </location>
</feature>
<evidence type="ECO:0000313" key="8">
    <source>
        <dbReference type="Proteomes" id="UP001154078"/>
    </source>
</evidence>
<feature type="transmembrane region" description="Helical" evidence="5">
    <location>
        <begin position="540"/>
        <end position="558"/>
    </location>
</feature>
<evidence type="ECO:0000256" key="4">
    <source>
        <dbReference type="ARBA" id="ARBA00023136"/>
    </source>
</evidence>
<feature type="transmembrane region" description="Helical" evidence="5">
    <location>
        <begin position="607"/>
        <end position="625"/>
    </location>
</feature>
<accession>A0A9P0FAI7</accession>
<keyword evidence="3 5" id="KW-1133">Transmembrane helix</keyword>
<feature type="transmembrane region" description="Helical" evidence="5">
    <location>
        <begin position="210"/>
        <end position="235"/>
    </location>
</feature>
<feature type="transmembrane region" description="Helical" evidence="5">
    <location>
        <begin position="497"/>
        <end position="520"/>
    </location>
</feature>
<dbReference type="OrthoDB" id="1684102at2759"/>
<evidence type="ECO:0000313" key="7">
    <source>
        <dbReference type="EMBL" id="CAH0546043.1"/>
    </source>
</evidence>
<comment type="subcellular location">
    <subcellularLocation>
        <location evidence="1">Membrane</location>
        <topology evidence="1">Multi-pass membrane protein</topology>
    </subcellularLocation>
</comment>